<proteinExistence type="predicted"/>
<dbReference type="InParanoid" id="G0P7T6"/>
<dbReference type="AlphaFoldDB" id="G0P7T6"/>
<name>G0P7T6_CAEBE</name>
<keyword evidence="3" id="KW-1185">Reference proteome</keyword>
<dbReference type="eggNOG" id="KOG3105">
    <property type="taxonomic scope" value="Eukaryota"/>
</dbReference>
<organism evidence="3">
    <name type="scientific">Caenorhabditis brenneri</name>
    <name type="common">Nematode worm</name>
    <dbReference type="NCBI Taxonomy" id="135651"/>
    <lineage>
        <taxon>Eukaryota</taxon>
        <taxon>Metazoa</taxon>
        <taxon>Ecdysozoa</taxon>
        <taxon>Nematoda</taxon>
        <taxon>Chromadorea</taxon>
        <taxon>Rhabditida</taxon>
        <taxon>Rhabditina</taxon>
        <taxon>Rhabditomorpha</taxon>
        <taxon>Rhabditoidea</taxon>
        <taxon>Rhabditidae</taxon>
        <taxon>Peloderinae</taxon>
        <taxon>Caenorhabditis</taxon>
    </lineage>
</organism>
<sequence length="85" mass="10092">MISQSYWSICCPIFQEWRYYAWYAGGYVDHQPPEFDKPTDVCFNRRVYGPCEISGCNRLSMVFCGYCSKKICFQQFIVDCHRCTN</sequence>
<dbReference type="Proteomes" id="UP000008068">
    <property type="component" value="Unassembled WGS sequence"/>
</dbReference>
<gene>
    <name evidence="2" type="ORF">CAEBREN_19432</name>
</gene>
<dbReference type="STRING" id="135651.G0P7T6"/>
<evidence type="ECO:0000313" key="2">
    <source>
        <dbReference type="EMBL" id="EGT47336.1"/>
    </source>
</evidence>
<dbReference type="EMBL" id="GL380120">
    <property type="protein sequence ID" value="EGT47336.1"/>
    <property type="molecule type" value="Genomic_DNA"/>
</dbReference>
<evidence type="ECO:0000259" key="1">
    <source>
        <dbReference type="Pfam" id="PF04236"/>
    </source>
</evidence>
<evidence type="ECO:0000313" key="3">
    <source>
        <dbReference type="Proteomes" id="UP000008068"/>
    </source>
</evidence>
<reference evidence="3" key="1">
    <citation type="submission" date="2011-07" db="EMBL/GenBank/DDBJ databases">
        <authorList>
            <consortium name="Caenorhabditis brenneri Sequencing and Analysis Consortium"/>
            <person name="Wilson R.K."/>
        </authorList>
    </citation>
    <scope>NUCLEOTIDE SEQUENCE [LARGE SCALE GENOMIC DNA]</scope>
    <source>
        <strain evidence="3">PB2801</strain>
    </source>
</reference>
<dbReference type="Pfam" id="PF04236">
    <property type="entry name" value="Transp_Tc5_C"/>
    <property type="match status" value="1"/>
</dbReference>
<dbReference type="InterPro" id="IPR007350">
    <property type="entry name" value="Transposase_Tc5_C"/>
</dbReference>
<dbReference type="OrthoDB" id="10393784at2759"/>
<accession>G0P7T6</accession>
<feature type="domain" description="Transposase Tc5 C-terminal" evidence="1">
    <location>
        <begin position="22"/>
        <end position="83"/>
    </location>
</feature>
<protein>
    <recommendedName>
        <fullName evidence="1">Transposase Tc5 C-terminal domain-containing protein</fullName>
    </recommendedName>
</protein>
<dbReference type="HOGENOM" id="CLU_2529585_0_0_1"/>